<name>A0ACC7LJJ5_9FLAO</name>
<evidence type="ECO:0000313" key="1">
    <source>
        <dbReference type="EMBL" id="MFH6603410.1"/>
    </source>
</evidence>
<evidence type="ECO:0000313" key="2">
    <source>
        <dbReference type="Proteomes" id="UP001595191"/>
    </source>
</evidence>
<keyword evidence="1" id="KW-0808">Transferase</keyword>
<proteinExistence type="predicted"/>
<protein>
    <submittedName>
        <fullName evidence="1">ArnT family glycosyltransferase</fullName>
        <ecNumber evidence="1">2.4.-.-</ecNumber>
    </submittedName>
</protein>
<accession>A0ACC7LJJ5</accession>
<organism evidence="1 2">
    <name type="scientific">Meishania litoralis</name>
    <dbReference type="NCBI Taxonomy" id="3434685"/>
    <lineage>
        <taxon>Bacteria</taxon>
        <taxon>Pseudomonadati</taxon>
        <taxon>Bacteroidota</taxon>
        <taxon>Flavobacteriia</taxon>
        <taxon>Flavobacteriales</taxon>
        <taxon>Flavobacteriaceae</taxon>
        <taxon>Meishania</taxon>
    </lineage>
</organism>
<dbReference type="Proteomes" id="UP001595191">
    <property type="component" value="Unassembled WGS sequence"/>
</dbReference>
<dbReference type="EC" id="2.4.-.-" evidence="1"/>
<reference evidence="1" key="1">
    <citation type="submission" date="2024-09" db="EMBL/GenBank/DDBJ databases">
        <authorList>
            <person name="Liu J."/>
        </authorList>
    </citation>
    <scope>NUCLEOTIDE SEQUENCE</scope>
    <source>
        <strain evidence="1">NBU2967</strain>
    </source>
</reference>
<sequence length="559" mass="65576">MPQNRPRLFLFFICGIFIINLLQAHFTELIFDEAYYWFYAQEMSWGYFDHPPMVALMIKLSSFFFDGELGVRFVSCLLSIGTLIVIWAMIDDEKKKGHIIDFFVLALSMTLLNAYGFLTLPDTPLLFFTALFLLAYKNFLDKNTFVKALVLGLTMSALMYSKYHAVLVIVFVLLSNLKLLTNKYAWMAVIVALLSYLPHFIWLYENDFVSVKYHLFDRPNAAYNFNKYTLGFFLNLVAIFGLTFPWIYRSLLRTKASDLFTKALLYLTYGFIVFFFISSFNRRVQTQWIIVISIPLAILTFNYLLKDEQTRKWVFRMGLVNIIVIAILRIGLIYEPLFPIYYETHGNKDWVKKVVAIANDNPVVFENSYRFAPMYEFYSGHPSYSLNNMNYRKNQYSIDSSEFRVQHKKVLYISPYIPERDISYKRTNGDIFYAKFIDDFASYRKLECIVDESELDDLINNNLSLKVYNPYTIDIALDKLKFGVAYLNAYKEVRDTQPINDLKPEQKISVLKANDTTNFTFSLPRTDMEDPKYFRLGISENDLPYGLNGTNIKIEQWNQ</sequence>
<gene>
    <name evidence="1" type="ORF">ACEZ3G_07975</name>
</gene>
<comment type="caution">
    <text evidence="1">The sequence shown here is derived from an EMBL/GenBank/DDBJ whole genome shotgun (WGS) entry which is preliminary data.</text>
</comment>
<keyword evidence="1" id="KW-0328">Glycosyltransferase</keyword>
<keyword evidence="2" id="KW-1185">Reference proteome</keyword>
<dbReference type="EMBL" id="JBHFPV010000001">
    <property type="protein sequence ID" value="MFH6603410.1"/>
    <property type="molecule type" value="Genomic_DNA"/>
</dbReference>